<dbReference type="GO" id="GO:0003677">
    <property type="term" value="F:DNA binding"/>
    <property type="evidence" value="ECO:0007669"/>
    <property type="project" value="InterPro"/>
</dbReference>
<dbReference type="Proteomes" id="UP000265719">
    <property type="component" value="Chromosome"/>
</dbReference>
<organism evidence="1 2">
    <name type="scientific">Thermobifida halotolerans</name>
    <dbReference type="NCBI Taxonomy" id="483545"/>
    <lineage>
        <taxon>Bacteria</taxon>
        <taxon>Bacillati</taxon>
        <taxon>Actinomycetota</taxon>
        <taxon>Actinomycetes</taxon>
        <taxon>Streptosporangiales</taxon>
        <taxon>Nocardiopsidaceae</taxon>
        <taxon>Thermobifida</taxon>
    </lineage>
</organism>
<dbReference type="RefSeq" id="WP_068690149.1">
    <property type="nucleotide sequence ID" value="NZ_CP063196.1"/>
</dbReference>
<dbReference type="InterPro" id="IPR001387">
    <property type="entry name" value="Cro/C1-type_HTH"/>
</dbReference>
<dbReference type="PROSITE" id="PS50943">
    <property type="entry name" value="HTH_CROC1"/>
    <property type="match status" value="1"/>
</dbReference>
<dbReference type="OrthoDB" id="4517420at2"/>
<dbReference type="InterPro" id="IPR010982">
    <property type="entry name" value="Lambda_DNA-bd_dom_sf"/>
</dbReference>
<name>A0A399G1F1_9ACTN</name>
<dbReference type="CDD" id="cd00093">
    <property type="entry name" value="HTH_XRE"/>
    <property type="match status" value="1"/>
</dbReference>
<dbReference type="KEGG" id="thao:NI17_021750"/>
<gene>
    <name evidence="1" type="ORF">NI17_021750</name>
</gene>
<keyword evidence="2" id="KW-1185">Reference proteome</keyword>
<dbReference type="AlphaFoldDB" id="A0A399G1F1"/>
<dbReference type="Pfam" id="PF13560">
    <property type="entry name" value="HTH_31"/>
    <property type="match status" value="1"/>
</dbReference>
<protein>
    <submittedName>
        <fullName evidence="1">Helix-turn-helix domain-containing protein</fullName>
    </submittedName>
</protein>
<evidence type="ECO:0000313" key="2">
    <source>
        <dbReference type="Proteomes" id="UP000265719"/>
    </source>
</evidence>
<proteinExistence type="predicted"/>
<dbReference type="Gene3D" id="1.10.260.40">
    <property type="entry name" value="lambda repressor-like DNA-binding domains"/>
    <property type="match status" value="1"/>
</dbReference>
<reference evidence="1" key="1">
    <citation type="submission" date="2020-10" db="EMBL/GenBank/DDBJ databases">
        <title>De novo genome project of the cellulose decomposer Thermobifida halotolerans type strain.</title>
        <authorList>
            <person name="Nagy I."/>
            <person name="Horvath B."/>
            <person name="Kukolya J."/>
            <person name="Nagy I."/>
            <person name="Orsini M."/>
        </authorList>
    </citation>
    <scope>NUCLEOTIDE SEQUENCE</scope>
    <source>
        <strain evidence="1">DSM 44931</strain>
    </source>
</reference>
<accession>A0A399G1F1</accession>
<dbReference type="SMART" id="SM00530">
    <property type="entry name" value="HTH_XRE"/>
    <property type="match status" value="1"/>
</dbReference>
<evidence type="ECO:0000313" key="1">
    <source>
        <dbReference type="EMBL" id="UOE19326.1"/>
    </source>
</evidence>
<sequence length="170" mass="18836">MSQQSAPLITSTAIEAAITARELDPAHPVLPERFWTRPDVADAVARLDVTALIRRMRALTPITQDQIARLTGLTQSTISRIETGRSRLRDLARVRTVLTALGAPELPKRRRPNRLTDYTIRAVIADTPEGQTVVLHASAQDVAEVFIYTEDTETAPLPPQPTHPVWPPPR</sequence>
<dbReference type="SUPFAM" id="SSF47413">
    <property type="entry name" value="lambda repressor-like DNA-binding domains"/>
    <property type="match status" value="1"/>
</dbReference>
<dbReference type="EMBL" id="CP063196">
    <property type="protein sequence ID" value="UOE19326.1"/>
    <property type="molecule type" value="Genomic_DNA"/>
</dbReference>